<keyword evidence="3" id="KW-1185">Reference proteome</keyword>
<reference evidence="2 3" key="1">
    <citation type="submission" date="2018-09" db="EMBL/GenBank/DDBJ databases">
        <title>Genome sequencing of strain 2DFW10M-5.</title>
        <authorList>
            <person name="Heo J."/>
            <person name="Kim S.-J."/>
            <person name="Kwon S.-W."/>
        </authorList>
    </citation>
    <scope>NUCLEOTIDE SEQUENCE [LARGE SCALE GENOMIC DNA]</scope>
    <source>
        <strain evidence="2 3">2DFW10M-5</strain>
    </source>
</reference>
<organism evidence="2 3">
    <name type="scientific">Gryllotalpicola protaetiae</name>
    <dbReference type="NCBI Taxonomy" id="2419771"/>
    <lineage>
        <taxon>Bacteria</taxon>
        <taxon>Bacillati</taxon>
        <taxon>Actinomycetota</taxon>
        <taxon>Actinomycetes</taxon>
        <taxon>Micrococcales</taxon>
        <taxon>Microbacteriaceae</taxon>
        <taxon>Gryllotalpicola</taxon>
    </lineage>
</organism>
<keyword evidence="1" id="KW-1133">Transmembrane helix</keyword>
<dbReference type="Proteomes" id="UP000275069">
    <property type="component" value="Chromosome"/>
</dbReference>
<gene>
    <name evidence="2" type="ORF">D7I44_10305</name>
</gene>
<feature type="transmembrane region" description="Helical" evidence="1">
    <location>
        <begin position="46"/>
        <end position="72"/>
    </location>
</feature>
<protein>
    <submittedName>
        <fullName evidence="2">Uncharacterized protein</fullName>
    </submittedName>
</protein>
<sequence>MLLGLIATALPLLAVSRPGYTGWVITTAGISAVALAVRYRHAGGGLFLSAVGGTLGVVGTILCLWSLAAFYLPGHVPTMPNLQTANAASAPAIPVALPPSPVNPAPAARVVAPFDGADVDPTNQLHANLVHVAIEFGAVLQYDKAHGMLPSVLSVEPDGTVVSPGATYAKIAPYMSVEYGVTPGSYTFTVRDTVSGMAVGVDPDANKVVDR</sequence>
<dbReference type="OrthoDB" id="9978799at2"/>
<feature type="transmembrane region" description="Helical" evidence="1">
    <location>
        <begin position="20"/>
        <end position="39"/>
    </location>
</feature>
<keyword evidence="1" id="KW-0472">Membrane</keyword>
<evidence type="ECO:0000313" key="3">
    <source>
        <dbReference type="Proteomes" id="UP000275069"/>
    </source>
</evidence>
<dbReference type="EMBL" id="CP032624">
    <property type="protein sequence ID" value="AYG03887.1"/>
    <property type="molecule type" value="Genomic_DNA"/>
</dbReference>
<keyword evidence="1" id="KW-0812">Transmembrane</keyword>
<accession>A0A387BSH9</accession>
<proteinExistence type="predicted"/>
<name>A0A387BSH9_9MICO</name>
<dbReference type="KEGG" id="gry:D7I44_10305"/>
<evidence type="ECO:0000313" key="2">
    <source>
        <dbReference type="EMBL" id="AYG03887.1"/>
    </source>
</evidence>
<dbReference type="AlphaFoldDB" id="A0A387BSH9"/>
<evidence type="ECO:0000256" key="1">
    <source>
        <dbReference type="SAM" id="Phobius"/>
    </source>
</evidence>